<dbReference type="InterPro" id="IPR046341">
    <property type="entry name" value="SET_dom_sf"/>
</dbReference>
<dbReference type="Proteomes" id="UP000325440">
    <property type="component" value="Unassembled WGS sequence"/>
</dbReference>
<dbReference type="EMBL" id="CABPRJ010001967">
    <property type="protein sequence ID" value="VVC42619.1"/>
    <property type="molecule type" value="Genomic_DNA"/>
</dbReference>
<evidence type="ECO:0000313" key="1">
    <source>
        <dbReference type="EMBL" id="VVC42619.1"/>
    </source>
</evidence>
<proteinExistence type="predicted"/>
<reference evidence="1 2" key="1">
    <citation type="submission" date="2019-08" db="EMBL/GenBank/DDBJ databases">
        <authorList>
            <person name="Alioto T."/>
            <person name="Alioto T."/>
            <person name="Gomez Garrido J."/>
        </authorList>
    </citation>
    <scope>NUCLEOTIDE SEQUENCE [LARGE SCALE GENOMIC DNA]</scope>
</reference>
<protein>
    <submittedName>
        <fullName evidence="1">Uncharacterized protein</fullName>
    </submittedName>
</protein>
<sequence>MTSAVSTVKFKTFTTLFTSVIESFLVKCLLGNRQKTWLGSATYDNHECKNNVEINSLDANFACVKATKVVELEEEITTILLLANYRE</sequence>
<dbReference type="AlphaFoldDB" id="A0A5E4ND29"/>
<dbReference type="Gene3D" id="2.170.270.10">
    <property type="entry name" value="SET domain"/>
    <property type="match status" value="1"/>
</dbReference>
<name>A0A5E4ND29_9HEMI</name>
<gene>
    <name evidence="1" type="ORF">CINCED_3A021134</name>
</gene>
<evidence type="ECO:0000313" key="2">
    <source>
        <dbReference type="Proteomes" id="UP000325440"/>
    </source>
</evidence>
<accession>A0A5E4ND29</accession>
<organism evidence="1 2">
    <name type="scientific">Cinara cedri</name>
    <dbReference type="NCBI Taxonomy" id="506608"/>
    <lineage>
        <taxon>Eukaryota</taxon>
        <taxon>Metazoa</taxon>
        <taxon>Ecdysozoa</taxon>
        <taxon>Arthropoda</taxon>
        <taxon>Hexapoda</taxon>
        <taxon>Insecta</taxon>
        <taxon>Pterygota</taxon>
        <taxon>Neoptera</taxon>
        <taxon>Paraneoptera</taxon>
        <taxon>Hemiptera</taxon>
        <taxon>Sternorrhyncha</taxon>
        <taxon>Aphidomorpha</taxon>
        <taxon>Aphidoidea</taxon>
        <taxon>Aphididae</taxon>
        <taxon>Lachninae</taxon>
        <taxon>Cinara</taxon>
    </lineage>
</organism>
<dbReference type="OrthoDB" id="6611173at2759"/>
<keyword evidence="2" id="KW-1185">Reference proteome</keyword>